<dbReference type="Proteomes" id="UP000184212">
    <property type="component" value="Unassembled WGS sequence"/>
</dbReference>
<sequence>MSMIQKKMKNAASLFITALLVLTLQSTSYGQRSFEDPDSLILCLHKVLSGPAGARNWELYRSLFHEKAILGVVRTDAQGHPSYSSSTPEEYTKRTDEFFRTNDFYVEETHRITERFGDIMSLFSTYQFRVGGGAKSQQRGKGINCFQLIHDAGRWWIISLQYTNERPDLPMPKQYEGIDVK</sequence>
<evidence type="ECO:0008006" key="3">
    <source>
        <dbReference type="Google" id="ProtNLM"/>
    </source>
</evidence>
<dbReference type="AlphaFoldDB" id="A0A1M5MAL2"/>
<evidence type="ECO:0000313" key="2">
    <source>
        <dbReference type="Proteomes" id="UP000184212"/>
    </source>
</evidence>
<keyword evidence="2" id="KW-1185">Reference proteome</keyword>
<dbReference type="EMBL" id="FQWQ01000001">
    <property type="protein sequence ID" value="SHG74275.1"/>
    <property type="molecule type" value="Genomic_DNA"/>
</dbReference>
<accession>A0A1M5MAL2</accession>
<dbReference type="InterPro" id="IPR032710">
    <property type="entry name" value="NTF2-like_dom_sf"/>
</dbReference>
<dbReference type="SUPFAM" id="SSF54427">
    <property type="entry name" value="NTF2-like"/>
    <property type="match status" value="1"/>
</dbReference>
<name>A0A1M5MAL2_9BACT</name>
<dbReference type="STRING" id="947013.SAMN04488109_1644"/>
<evidence type="ECO:0000313" key="1">
    <source>
        <dbReference type="EMBL" id="SHG74275.1"/>
    </source>
</evidence>
<reference evidence="1 2" key="1">
    <citation type="submission" date="2016-11" db="EMBL/GenBank/DDBJ databases">
        <authorList>
            <person name="Jaros S."/>
            <person name="Januszkiewicz K."/>
            <person name="Wedrychowicz H."/>
        </authorList>
    </citation>
    <scope>NUCLEOTIDE SEQUENCE [LARGE SCALE GENOMIC DNA]</scope>
    <source>
        <strain evidence="1 2">DSM 24574</strain>
    </source>
</reference>
<gene>
    <name evidence="1" type="ORF">SAMN04488109_1644</name>
</gene>
<dbReference type="Gene3D" id="3.10.450.50">
    <property type="match status" value="1"/>
</dbReference>
<organism evidence="1 2">
    <name type="scientific">Chryseolinea serpens</name>
    <dbReference type="NCBI Taxonomy" id="947013"/>
    <lineage>
        <taxon>Bacteria</taxon>
        <taxon>Pseudomonadati</taxon>
        <taxon>Bacteroidota</taxon>
        <taxon>Cytophagia</taxon>
        <taxon>Cytophagales</taxon>
        <taxon>Fulvivirgaceae</taxon>
        <taxon>Chryseolinea</taxon>
    </lineage>
</organism>
<protein>
    <recommendedName>
        <fullName evidence="3">DUF4440 domain-containing protein</fullName>
    </recommendedName>
</protein>
<proteinExistence type="predicted"/>